<evidence type="ECO:0000313" key="10">
    <source>
        <dbReference type="EMBL" id="KAE9239755.1"/>
    </source>
</evidence>
<dbReference type="EMBL" id="QXGE01000260">
    <property type="protein sequence ID" value="KAE9318183.1"/>
    <property type="molecule type" value="Genomic_DNA"/>
</dbReference>
<organism evidence="4 13">
    <name type="scientific">Phytophthora fragariae</name>
    <dbReference type="NCBI Taxonomy" id="53985"/>
    <lineage>
        <taxon>Eukaryota</taxon>
        <taxon>Sar</taxon>
        <taxon>Stramenopiles</taxon>
        <taxon>Oomycota</taxon>
        <taxon>Peronosporomycetes</taxon>
        <taxon>Peronosporales</taxon>
        <taxon>Peronosporaceae</taxon>
        <taxon>Phytophthora</taxon>
    </lineage>
</organism>
<evidence type="ECO:0000313" key="18">
    <source>
        <dbReference type="Proteomes" id="UP000441208"/>
    </source>
</evidence>
<dbReference type="PROSITE" id="PS50014">
    <property type="entry name" value="BROMODOMAIN_2"/>
    <property type="match status" value="1"/>
</dbReference>
<evidence type="ECO:0000313" key="17">
    <source>
        <dbReference type="Proteomes" id="UP000440732"/>
    </source>
</evidence>
<evidence type="ECO:0000313" key="19">
    <source>
        <dbReference type="Proteomes" id="UP000460718"/>
    </source>
</evidence>
<dbReference type="GO" id="GO:0042073">
    <property type="term" value="P:intraciliary transport"/>
    <property type="evidence" value="ECO:0007669"/>
    <property type="project" value="InterPro"/>
</dbReference>
<dbReference type="Gene3D" id="1.20.920.10">
    <property type="entry name" value="Bromodomain-like"/>
    <property type="match status" value="1"/>
</dbReference>
<dbReference type="EMBL" id="QXFZ01000214">
    <property type="protein sequence ID" value="KAE9126547.1"/>
    <property type="molecule type" value="Genomic_DNA"/>
</dbReference>
<evidence type="ECO:0000313" key="8">
    <source>
        <dbReference type="EMBL" id="KAE9148596.1"/>
    </source>
</evidence>
<evidence type="ECO:0000313" key="7">
    <source>
        <dbReference type="EMBL" id="KAE9126547.1"/>
    </source>
</evidence>
<dbReference type="Proteomes" id="UP000440732">
    <property type="component" value="Unassembled WGS sequence"/>
</dbReference>
<evidence type="ECO:0000313" key="15">
    <source>
        <dbReference type="Proteomes" id="UP000437068"/>
    </source>
</evidence>
<evidence type="ECO:0000313" key="13">
    <source>
        <dbReference type="Proteomes" id="UP000429523"/>
    </source>
</evidence>
<reference evidence="13 14" key="1">
    <citation type="submission" date="2018-08" db="EMBL/GenBank/DDBJ databases">
        <title>Genomic investigation of the strawberry pathogen Phytophthora fragariae indicates pathogenicity is determined by transcriptional variation in three key races.</title>
        <authorList>
            <person name="Adams T.M."/>
            <person name="Armitage A.D."/>
            <person name="Sobczyk M.K."/>
            <person name="Bates H.J."/>
            <person name="Dunwell J.M."/>
            <person name="Nellist C.F."/>
            <person name="Harrison R.J."/>
        </authorList>
    </citation>
    <scope>NUCLEOTIDE SEQUENCE [LARGE SCALE GENOMIC DNA]</scope>
    <source>
        <strain evidence="12 15">A4</strain>
        <strain evidence="11 16">BC-1</strain>
        <strain evidence="10 20">BC-23</strain>
        <strain evidence="9 14">NOV-27</strain>
        <strain evidence="8 17">NOV-5</strain>
        <strain evidence="7 18">NOV-71</strain>
        <strain evidence="4 13">NOV-9</strain>
        <strain evidence="6 21">ONT-3</strain>
        <strain evidence="5 19">SCRP245</strain>
    </source>
</reference>
<evidence type="ECO:0000313" key="14">
    <source>
        <dbReference type="Proteomes" id="UP000433483"/>
    </source>
</evidence>
<evidence type="ECO:0000313" key="16">
    <source>
        <dbReference type="Proteomes" id="UP000440367"/>
    </source>
</evidence>
<dbReference type="OrthoDB" id="115879at2759"/>
<evidence type="ECO:0000313" key="6">
    <source>
        <dbReference type="EMBL" id="KAE9117885.1"/>
    </source>
</evidence>
<evidence type="ECO:0000256" key="2">
    <source>
        <dbReference type="PROSITE-ProRule" id="PRU00035"/>
    </source>
</evidence>
<dbReference type="Pfam" id="PF00439">
    <property type="entry name" value="Bromodomain"/>
    <property type="match status" value="1"/>
</dbReference>
<dbReference type="InterPro" id="IPR001487">
    <property type="entry name" value="Bromodomain"/>
</dbReference>
<evidence type="ECO:0000313" key="20">
    <source>
        <dbReference type="Proteomes" id="UP000476176"/>
    </source>
</evidence>
<dbReference type="Proteomes" id="UP000441208">
    <property type="component" value="Unassembled WGS sequence"/>
</dbReference>
<dbReference type="AlphaFoldDB" id="A0A6A3F9A8"/>
<dbReference type="PANTHER" id="PTHR33906:SF1">
    <property type="entry name" value="INTRAFLAGELLAR TRANSPORT PROTEIN 25 HOMOLOG"/>
    <property type="match status" value="1"/>
</dbReference>
<dbReference type="EMBL" id="QXGF01000307">
    <property type="protein sequence ID" value="KAE8942415.1"/>
    <property type="molecule type" value="Genomic_DNA"/>
</dbReference>
<keyword evidence="14" id="KW-1185">Reference proteome</keyword>
<dbReference type="EMBL" id="QXFX01000382">
    <property type="protein sequence ID" value="KAE9117885.1"/>
    <property type="molecule type" value="Genomic_DNA"/>
</dbReference>
<evidence type="ECO:0000313" key="21">
    <source>
        <dbReference type="Proteomes" id="UP000488956"/>
    </source>
</evidence>
<feature type="domain" description="Bromo" evidence="3">
    <location>
        <begin position="47"/>
        <end position="128"/>
    </location>
</feature>
<gene>
    <name evidence="12" type="ORF">PF001_g6484</name>
    <name evidence="11" type="ORF">PF002_g8586</name>
    <name evidence="10" type="ORF">PF004_g7802</name>
    <name evidence="9" type="ORF">PF005_g7602</name>
    <name evidence="8" type="ORF">PF006_g6812</name>
    <name evidence="7" type="ORF">PF007_g5935</name>
    <name evidence="4" type="ORF">PF009_g7811</name>
    <name evidence="6" type="ORF">PF010_g8425</name>
    <name evidence="5" type="ORF">PF011_g8035</name>
</gene>
<dbReference type="Proteomes" id="UP000488956">
    <property type="component" value="Unassembled WGS sequence"/>
</dbReference>
<dbReference type="EMBL" id="QXGA01000282">
    <property type="protein sequence ID" value="KAE9148596.1"/>
    <property type="molecule type" value="Genomic_DNA"/>
</dbReference>
<dbReference type="Proteomes" id="UP000437068">
    <property type="component" value="Unassembled WGS sequence"/>
</dbReference>
<comment type="caution">
    <text evidence="4">The sequence shown here is derived from an EMBL/GenBank/DDBJ whole genome shotgun (WGS) entry which is preliminary data.</text>
</comment>
<dbReference type="InterPro" id="IPR036427">
    <property type="entry name" value="Bromodomain-like_sf"/>
</dbReference>
<dbReference type="CDD" id="cd04369">
    <property type="entry name" value="Bromodomain"/>
    <property type="match status" value="1"/>
</dbReference>
<dbReference type="EMBL" id="QXGC01000348">
    <property type="protein sequence ID" value="KAE9239755.1"/>
    <property type="molecule type" value="Genomic_DNA"/>
</dbReference>
<dbReference type="PANTHER" id="PTHR33906">
    <property type="entry name" value="INTRAFLAGELLAR TRANSPORT PROTEIN 25 HOMOLOG"/>
    <property type="match status" value="1"/>
</dbReference>
<dbReference type="InterPro" id="IPR033558">
    <property type="entry name" value="IFT25"/>
</dbReference>
<evidence type="ECO:0000313" key="11">
    <source>
        <dbReference type="EMBL" id="KAE9242754.1"/>
    </source>
</evidence>
<dbReference type="Proteomes" id="UP000433483">
    <property type="component" value="Unassembled WGS sequence"/>
</dbReference>
<evidence type="ECO:0000313" key="9">
    <source>
        <dbReference type="EMBL" id="KAE9220118.1"/>
    </source>
</evidence>
<dbReference type="Proteomes" id="UP000476176">
    <property type="component" value="Unassembled WGS sequence"/>
</dbReference>
<dbReference type="EMBL" id="QXFW01000370">
    <property type="protein sequence ID" value="KAE9014462.1"/>
    <property type="molecule type" value="Genomic_DNA"/>
</dbReference>
<dbReference type="GO" id="GO:0030992">
    <property type="term" value="C:intraciliary transport particle B"/>
    <property type="evidence" value="ECO:0007669"/>
    <property type="project" value="InterPro"/>
</dbReference>
<dbReference type="GO" id="GO:0005929">
    <property type="term" value="C:cilium"/>
    <property type="evidence" value="ECO:0007669"/>
    <property type="project" value="TreeGrafter"/>
</dbReference>
<proteinExistence type="predicted"/>
<keyword evidence="1 2" id="KW-0103">Bromodomain</keyword>
<evidence type="ECO:0000256" key="1">
    <source>
        <dbReference type="ARBA" id="ARBA00023117"/>
    </source>
</evidence>
<dbReference type="EMBL" id="QXGB01000307">
    <property type="protein sequence ID" value="KAE9220118.1"/>
    <property type="molecule type" value="Genomic_DNA"/>
</dbReference>
<dbReference type="SMART" id="SM00297">
    <property type="entry name" value="BROMO"/>
    <property type="match status" value="1"/>
</dbReference>
<protein>
    <recommendedName>
        <fullName evidence="3">Bromo domain-containing protein</fullName>
    </recommendedName>
</protein>
<sequence>MTENDLPEGDWQCNECKKPSRFDAYSVAVAGEQSLLDRCLKVVECLKSHPFSKPFLTPVENVPLYTRVVKQPMDLSKIENKLKKGAYIVDSNTVAAGVKELDSTHFANDIRLMWSNCKLFNDDGSGITRAADILSAGFERLYKESIQPPLSS</sequence>
<dbReference type="Proteomes" id="UP000429523">
    <property type="component" value="Unassembled WGS sequence"/>
</dbReference>
<dbReference type="SUPFAM" id="SSF47370">
    <property type="entry name" value="Bromodomain"/>
    <property type="match status" value="1"/>
</dbReference>
<evidence type="ECO:0000313" key="12">
    <source>
        <dbReference type="EMBL" id="KAE9318183.1"/>
    </source>
</evidence>
<evidence type="ECO:0000313" key="4">
    <source>
        <dbReference type="EMBL" id="KAE8942415.1"/>
    </source>
</evidence>
<accession>A0A6A3F9A8</accession>
<dbReference type="Proteomes" id="UP000440367">
    <property type="component" value="Unassembled WGS sequence"/>
</dbReference>
<evidence type="ECO:0000313" key="5">
    <source>
        <dbReference type="EMBL" id="KAE9014462.1"/>
    </source>
</evidence>
<dbReference type="Proteomes" id="UP000460718">
    <property type="component" value="Unassembled WGS sequence"/>
</dbReference>
<dbReference type="EMBL" id="QXGD01000340">
    <property type="protein sequence ID" value="KAE9242754.1"/>
    <property type="molecule type" value="Genomic_DNA"/>
</dbReference>
<dbReference type="PRINTS" id="PR00503">
    <property type="entry name" value="BROMODOMAIN"/>
</dbReference>
<evidence type="ECO:0000259" key="3">
    <source>
        <dbReference type="PROSITE" id="PS50014"/>
    </source>
</evidence>
<name>A0A6A3F9A8_9STRA</name>